<sequence length="27" mass="3187">MNEMNVKSKCRWNEEMGMAEVIEKNGK</sequence>
<comment type="caution">
    <text evidence="1">The sequence shown here is derived from an EMBL/GenBank/DDBJ whole genome shotgun (WGS) entry which is preliminary data.</text>
</comment>
<reference evidence="1 2" key="1">
    <citation type="journal article" date="2018" name="Front. Plant Sci.">
        <title>Red Clover (Trifolium pratense) and Zigzag Clover (T. medium) - A Picture of Genomic Similarities and Differences.</title>
        <authorList>
            <person name="Dluhosova J."/>
            <person name="Istvanek J."/>
            <person name="Nedelnik J."/>
            <person name="Repkova J."/>
        </authorList>
    </citation>
    <scope>NUCLEOTIDE SEQUENCE [LARGE SCALE GENOMIC DNA]</scope>
    <source>
        <strain evidence="2">cv. 10/8</strain>
        <tissue evidence="1">Leaf</tissue>
    </source>
</reference>
<accession>A0A392UED3</accession>
<dbReference type="Proteomes" id="UP000265520">
    <property type="component" value="Unassembled WGS sequence"/>
</dbReference>
<dbReference type="AlphaFoldDB" id="A0A392UED3"/>
<name>A0A392UED3_9FABA</name>
<organism evidence="1 2">
    <name type="scientific">Trifolium medium</name>
    <dbReference type="NCBI Taxonomy" id="97028"/>
    <lineage>
        <taxon>Eukaryota</taxon>
        <taxon>Viridiplantae</taxon>
        <taxon>Streptophyta</taxon>
        <taxon>Embryophyta</taxon>
        <taxon>Tracheophyta</taxon>
        <taxon>Spermatophyta</taxon>
        <taxon>Magnoliopsida</taxon>
        <taxon>eudicotyledons</taxon>
        <taxon>Gunneridae</taxon>
        <taxon>Pentapetalae</taxon>
        <taxon>rosids</taxon>
        <taxon>fabids</taxon>
        <taxon>Fabales</taxon>
        <taxon>Fabaceae</taxon>
        <taxon>Papilionoideae</taxon>
        <taxon>50 kb inversion clade</taxon>
        <taxon>NPAAA clade</taxon>
        <taxon>Hologalegina</taxon>
        <taxon>IRL clade</taxon>
        <taxon>Trifolieae</taxon>
        <taxon>Trifolium</taxon>
    </lineage>
</organism>
<keyword evidence="2" id="KW-1185">Reference proteome</keyword>
<protein>
    <submittedName>
        <fullName evidence="1">Uncharacterized protein</fullName>
    </submittedName>
</protein>
<evidence type="ECO:0000313" key="2">
    <source>
        <dbReference type="Proteomes" id="UP000265520"/>
    </source>
</evidence>
<feature type="non-terminal residue" evidence="1">
    <location>
        <position position="27"/>
    </location>
</feature>
<dbReference type="EMBL" id="LXQA010806362">
    <property type="protein sequence ID" value="MCI71899.1"/>
    <property type="molecule type" value="Genomic_DNA"/>
</dbReference>
<evidence type="ECO:0000313" key="1">
    <source>
        <dbReference type="EMBL" id="MCI71899.1"/>
    </source>
</evidence>
<proteinExistence type="predicted"/>